<comment type="catalytic activity">
    <reaction evidence="1">
        <text>ATP + protein L-histidine = ADP + protein N-phospho-L-histidine.</text>
        <dbReference type="EC" id="2.7.13.3"/>
    </reaction>
</comment>
<dbReference type="PANTHER" id="PTHR43395:SF1">
    <property type="entry name" value="CHEMOTAXIS PROTEIN CHEA"/>
    <property type="match status" value="1"/>
</dbReference>
<dbReference type="SMART" id="SM00073">
    <property type="entry name" value="HPT"/>
    <property type="match status" value="1"/>
</dbReference>
<keyword evidence="13" id="KW-1185">Reference proteome</keyword>
<dbReference type="InterPro" id="IPR051315">
    <property type="entry name" value="Bact_Chemotaxis_CheA"/>
</dbReference>
<dbReference type="InterPro" id="IPR004358">
    <property type="entry name" value="Sig_transdc_His_kin-like_C"/>
</dbReference>
<keyword evidence="6" id="KW-0902">Two-component regulatory system</keyword>
<evidence type="ECO:0000313" key="13">
    <source>
        <dbReference type="Proteomes" id="UP001526426"/>
    </source>
</evidence>
<feature type="region of interest" description="Disordered" evidence="8">
    <location>
        <begin position="267"/>
        <end position="302"/>
    </location>
</feature>
<dbReference type="SUPFAM" id="SSF47384">
    <property type="entry name" value="Homodimeric domain of signal transducing histidine kinase"/>
    <property type="match status" value="1"/>
</dbReference>
<dbReference type="Gene3D" id="2.30.30.40">
    <property type="entry name" value="SH3 Domains"/>
    <property type="match status" value="1"/>
</dbReference>
<evidence type="ECO:0000256" key="8">
    <source>
        <dbReference type="SAM" id="MobiDB-lite"/>
    </source>
</evidence>
<feature type="domain" description="HPt" evidence="11">
    <location>
        <begin position="14"/>
        <end position="122"/>
    </location>
</feature>
<accession>A0ABT3LB70</accession>
<dbReference type="Proteomes" id="UP001526426">
    <property type="component" value="Unassembled WGS sequence"/>
</dbReference>
<evidence type="ECO:0000256" key="4">
    <source>
        <dbReference type="ARBA" id="ARBA00022679"/>
    </source>
</evidence>
<evidence type="ECO:0000256" key="5">
    <source>
        <dbReference type="ARBA" id="ARBA00022777"/>
    </source>
</evidence>
<dbReference type="Pfam" id="PF01627">
    <property type="entry name" value="Hpt"/>
    <property type="match status" value="1"/>
</dbReference>
<evidence type="ECO:0000259" key="11">
    <source>
        <dbReference type="PROSITE" id="PS50894"/>
    </source>
</evidence>
<dbReference type="Pfam" id="PF02518">
    <property type="entry name" value="HATPase_c"/>
    <property type="match status" value="1"/>
</dbReference>
<dbReference type="InterPro" id="IPR003594">
    <property type="entry name" value="HATPase_dom"/>
</dbReference>
<dbReference type="CDD" id="cd00731">
    <property type="entry name" value="CheA_reg"/>
    <property type="match status" value="1"/>
</dbReference>
<proteinExistence type="predicted"/>
<dbReference type="SUPFAM" id="SSF50341">
    <property type="entry name" value="CheW-like"/>
    <property type="match status" value="1"/>
</dbReference>
<organism evidence="12 13">
    <name type="scientific">Spirulina subsalsa FACHB-351</name>
    <dbReference type="NCBI Taxonomy" id="234711"/>
    <lineage>
        <taxon>Bacteria</taxon>
        <taxon>Bacillati</taxon>
        <taxon>Cyanobacteriota</taxon>
        <taxon>Cyanophyceae</taxon>
        <taxon>Spirulinales</taxon>
        <taxon>Spirulinaceae</taxon>
        <taxon>Spirulina</taxon>
    </lineage>
</organism>
<dbReference type="SUPFAM" id="SSF55874">
    <property type="entry name" value="ATPase domain of HSP90 chaperone/DNA topoisomerase II/histidine kinase"/>
    <property type="match status" value="1"/>
</dbReference>
<dbReference type="EC" id="2.7.13.3" evidence="2"/>
<evidence type="ECO:0000256" key="7">
    <source>
        <dbReference type="PROSITE-ProRule" id="PRU00110"/>
    </source>
</evidence>
<dbReference type="PANTHER" id="PTHR43395">
    <property type="entry name" value="SENSOR HISTIDINE KINASE CHEA"/>
    <property type="match status" value="1"/>
</dbReference>
<feature type="modified residue" description="Phosphohistidine" evidence="7">
    <location>
        <position position="65"/>
    </location>
</feature>
<feature type="domain" description="Histidine kinase" evidence="9">
    <location>
        <begin position="366"/>
        <end position="576"/>
    </location>
</feature>
<dbReference type="PROSITE" id="PS50851">
    <property type="entry name" value="CHEW"/>
    <property type="match status" value="1"/>
</dbReference>
<keyword evidence="5" id="KW-0418">Kinase</keyword>
<dbReference type="InterPro" id="IPR002545">
    <property type="entry name" value="CheW-lke_dom"/>
</dbReference>
<name>A0ABT3LB70_9CYAN</name>
<protein>
    <recommendedName>
        <fullName evidence="2">histidine kinase</fullName>
        <ecNumber evidence="2">2.7.13.3</ecNumber>
    </recommendedName>
</protein>
<dbReference type="Gene3D" id="3.30.565.10">
    <property type="entry name" value="Histidine kinase-like ATPase, C-terminal domain"/>
    <property type="match status" value="1"/>
</dbReference>
<dbReference type="EMBL" id="JAIHOM010000173">
    <property type="protein sequence ID" value="MCW6038761.1"/>
    <property type="molecule type" value="Genomic_DNA"/>
</dbReference>
<reference evidence="12 13" key="1">
    <citation type="submission" date="2021-08" db="EMBL/GenBank/DDBJ databases">
        <title>Draft genome sequence of Spirulina subsalsa with high tolerance to salinity and hype-accumulation of phycocyanin.</title>
        <authorList>
            <person name="Pei H."/>
            <person name="Jiang L."/>
        </authorList>
    </citation>
    <scope>NUCLEOTIDE SEQUENCE [LARGE SCALE GENOMIC DNA]</scope>
    <source>
        <strain evidence="12 13">FACHB-351</strain>
    </source>
</reference>
<evidence type="ECO:0000256" key="3">
    <source>
        <dbReference type="ARBA" id="ARBA00022553"/>
    </source>
</evidence>
<dbReference type="PRINTS" id="PR00344">
    <property type="entry name" value="BCTRLSENSOR"/>
</dbReference>
<dbReference type="SMART" id="SM01231">
    <property type="entry name" value="H-kinase_dim"/>
    <property type="match status" value="1"/>
</dbReference>
<dbReference type="InterPro" id="IPR036641">
    <property type="entry name" value="HPT_dom_sf"/>
</dbReference>
<keyword evidence="4" id="KW-0808">Transferase</keyword>
<dbReference type="SMART" id="SM00387">
    <property type="entry name" value="HATPase_c"/>
    <property type="match status" value="1"/>
</dbReference>
<dbReference type="InterPro" id="IPR008207">
    <property type="entry name" value="Sig_transdc_His_kin_Hpt_dom"/>
</dbReference>
<evidence type="ECO:0000259" key="10">
    <source>
        <dbReference type="PROSITE" id="PS50851"/>
    </source>
</evidence>
<dbReference type="CDD" id="cd00088">
    <property type="entry name" value="HPT"/>
    <property type="match status" value="1"/>
</dbReference>
<dbReference type="InterPro" id="IPR036890">
    <property type="entry name" value="HATPase_C_sf"/>
</dbReference>
<evidence type="ECO:0000259" key="9">
    <source>
        <dbReference type="PROSITE" id="PS50109"/>
    </source>
</evidence>
<dbReference type="SMART" id="SM00260">
    <property type="entry name" value="CheW"/>
    <property type="match status" value="1"/>
</dbReference>
<evidence type="ECO:0000256" key="6">
    <source>
        <dbReference type="ARBA" id="ARBA00023012"/>
    </source>
</evidence>
<dbReference type="InterPro" id="IPR005467">
    <property type="entry name" value="His_kinase_dom"/>
</dbReference>
<dbReference type="SUPFAM" id="SSF47226">
    <property type="entry name" value="Histidine-containing phosphotransfer domain, HPT domain"/>
    <property type="match status" value="1"/>
</dbReference>
<dbReference type="PROSITE" id="PS50109">
    <property type="entry name" value="HIS_KIN"/>
    <property type="match status" value="1"/>
</dbReference>
<dbReference type="PROSITE" id="PS50894">
    <property type="entry name" value="HPT"/>
    <property type="match status" value="1"/>
</dbReference>
<dbReference type="InterPro" id="IPR037006">
    <property type="entry name" value="CheA-like_homodim_sf"/>
</dbReference>
<feature type="domain" description="CheW-like" evidence="10">
    <location>
        <begin position="578"/>
        <end position="715"/>
    </location>
</feature>
<evidence type="ECO:0000256" key="2">
    <source>
        <dbReference type="ARBA" id="ARBA00012438"/>
    </source>
</evidence>
<comment type="caution">
    <text evidence="12">The sequence shown here is derived from an EMBL/GenBank/DDBJ whole genome shotgun (WGS) entry which is preliminary data.</text>
</comment>
<dbReference type="Gene3D" id="1.10.287.560">
    <property type="entry name" value="Histidine kinase CheA-like, homodimeric domain"/>
    <property type="match status" value="1"/>
</dbReference>
<dbReference type="Pfam" id="PF02895">
    <property type="entry name" value="H-kinase_dim"/>
    <property type="match status" value="1"/>
</dbReference>
<keyword evidence="3 7" id="KW-0597">Phosphoprotein</keyword>
<dbReference type="InterPro" id="IPR036097">
    <property type="entry name" value="HisK_dim/P_sf"/>
</dbReference>
<dbReference type="Gene3D" id="1.20.120.160">
    <property type="entry name" value="HPT domain"/>
    <property type="match status" value="1"/>
</dbReference>
<dbReference type="Pfam" id="PF01584">
    <property type="entry name" value="CheW"/>
    <property type="match status" value="1"/>
</dbReference>
<dbReference type="InterPro" id="IPR004105">
    <property type="entry name" value="CheA-like_dim"/>
</dbReference>
<gene>
    <name evidence="12" type="ORF">K4A83_21170</name>
</gene>
<evidence type="ECO:0000256" key="1">
    <source>
        <dbReference type="ARBA" id="ARBA00000085"/>
    </source>
</evidence>
<dbReference type="InterPro" id="IPR036061">
    <property type="entry name" value="CheW-like_dom_sf"/>
</dbReference>
<evidence type="ECO:0000313" key="12">
    <source>
        <dbReference type="EMBL" id="MCW6038761.1"/>
    </source>
</evidence>
<sequence length="725" mass="79488">MQGVTIVVSKTSEDNSFFTEFLEDYFAECEEHLAAIRQNLLALESFLNQPTVEPEVLQALFRSFHTLKGLSGMVGIKEAEALAHQMESYLRLLREEHPPLSASGFDALMEGTKTLEQVINCQHQNAPLPNIEPVVGQLKALLPPEIPPSQKGIITPIHLELPSAAQDHLKGAKEKGQQVWHFVFSPNSQRAQAGINVNVIRSRLEQLGQVIHAAPRLNSDHQIVFDFVVTTTAAESVFAPWSQDGVTWNPYETDRESLNPLETAVTTVKDSAETEPAKAATPVPEVEDTSPAPLLSTVDSPPALPLEPMTQPAPLISQPSTVVRVELPKLDALMRMVGDLVISRARLDDYIHQLTNSLPSAQLRPLQELNLTLERQMRDLREGVMRVRLVPIGEIFARMQFVVRDLVREIDKEVVLKISGQETEIDKFVVERMMDPLLHLVRNAVSHGIEGREQRVAAQKDPVGQIHLRARTSGEMVVIEIEDDGQGVDGKKVMGQAKARQLVSTGGGEDHYDGMTLLDILCTPGFSTKEQVDLTSGRGVGMAIVKNTVRELGGLLDLTTEVGQGTCFRIQLPLTLAIADALITNVGSETFAIPQSSVREVIEVPPSQIIHFENNEIISYRGQVLPLVHLSQLFHIAKSLDPIHPDTRLKIVVAGSSLNTVGLVVERIIGLREIVVQALTDPLVRVLGVAGATELGDGRVVLILDVSALVRMAAARKSISQGNRE</sequence>